<keyword evidence="3" id="KW-1185">Reference proteome</keyword>
<evidence type="ECO:0000256" key="1">
    <source>
        <dbReference type="SAM" id="MobiDB-lite"/>
    </source>
</evidence>
<feature type="compositionally biased region" description="Low complexity" evidence="1">
    <location>
        <begin position="235"/>
        <end position="249"/>
    </location>
</feature>
<dbReference type="EMBL" id="MCFL01000013">
    <property type="protein sequence ID" value="ORZ37378.1"/>
    <property type="molecule type" value="Genomic_DNA"/>
</dbReference>
<reference evidence="2 3" key="1">
    <citation type="submission" date="2016-07" db="EMBL/GenBank/DDBJ databases">
        <title>Pervasive Adenine N6-methylation of Active Genes in Fungi.</title>
        <authorList>
            <consortium name="DOE Joint Genome Institute"/>
            <person name="Mondo S.J."/>
            <person name="Dannebaum R.O."/>
            <person name="Kuo R.C."/>
            <person name="Labutti K."/>
            <person name="Haridas S."/>
            <person name="Kuo A."/>
            <person name="Salamov A."/>
            <person name="Ahrendt S.R."/>
            <person name="Lipzen A."/>
            <person name="Sullivan W."/>
            <person name="Andreopoulos W.B."/>
            <person name="Clum A."/>
            <person name="Lindquist E."/>
            <person name="Daum C."/>
            <person name="Ramamoorthy G.K."/>
            <person name="Gryganskyi A."/>
            <person name="Culley D."/>
            <person name="Magnuson J.K."/>
            <person name="James T.Y."/>
            <person name="O'Malley M.A."/>
            <person name="Stajich J.E."/>
            <person name="Spatafora J.W."/>
            <person name="Visel A."/>
            <person name="Grigoriev I.V."/>
        </authorList>
    </citation>
    <scope>NUCLEOTIDE SEQUENCE [LARGE SCALE GENOMIC DNA]</scope>
    <source>
        <strain evidence="2 3">PL171</strain>
    </source>
</reference>
<feature type="region of interest" description="Disordered" evidence="1">
    <location>
        <begin position="1"/>
        <end position="53"/>
    </location>
</feature>
<organism evidence="2 3">
    <name type="scientific">Catenaria anguillulae PL171</name>
    <dbReference type="NCBI Taxonomy" id="765915"/>
    <lineage>
        <taxon>Eukaryota</taxon>
        <taxon>Fungi</taxon>
        <taxon>Fungi incertae sedis</taxon>
        <taxon>Blastocladiomycota</taxon>
        <taxon>Blastocladiomycetes</taxon>
        <taxon>Blastocladiales</taxon>
        <taxon>Catenariaceae</taxon>
        <taxon>Catenaria</taxon>
    </lineage>
</organism>
<sequence>MERARSPFVQAGDLTTVMLPTRTDSAMSASRAWTSTSASKAARASPSPAILDASARSPLPLSLMSPPTLLNPADVRRVRSAEPSSLSATPTKPEQTNPRYATLALPSGPLPHKRSATLSLAVPPPTSDTIMSDRTASLQIQVPQPRDIRRVPSLHVPQFIPLPAPTTVALVPSVVDESSLPKDRMGTEGDYEIVLPASSMDRLPDNLVERPSRDSNRGNTLGRFESDLYLPTSPVPMSGSLSPLSSSQE</sequence>
<evidence type="ECO:0000313" key="2">
    <source>
        <dbReference type="EMBL" id="ORZ37378.1"/>
    </source>
</evidence>
<protein>
    <submittedName>
        <fullName evidence="2">Uncharacterized protein</fullName>
    </submittedName>
</protein>
<name>A0A1Y2HS16_9FUNG</name>
<accession>A0A1Y2HS16</accession>
<gene>
    <name evidence="2" type="ORF">BCR44DRAFT_372721</name>
</gene>
<evidence type="ECO:0000313" key="3">
    <source>
        <dbReference type="Proteomes" id="UP000193411"/>
    </source>
</evidence>
<feature type="compositionally biased region" description="Low complexity" evidence="1">
    <location>
        <begin position="25"/>
        <end position="49"/>
    </location>
</feature>
<proteinExistence type="predicted"/>
<dbReference type="AlphaFoldDB" id="A0A1Y2HS16"/>
<feature type="compositionally biased region" description="Basic and acidic residues" evidence="1">
    <location>
        <begin position="202"/>
        <end position="216"/>
    </location>
</feature>
<comment type="caution">
    <text evidence="2">The sequence shown here is derived from an EMBL/GenBank/DDBJ whole genome shotgun (WGS) entry which is preliminary data.</text>
</comment>
<feature type="region of interest" description="Disordered" evidence="1">
    <location>
        <begin position="77"/>
        <end position="100"/>
    </location>
</feature>
<feature type="region of interest" description="Disordered" evidence="1">
    <location>
        <begin position="202"/>
        <end position="249"/>
    </location>
</feature>
<dbReference type="Proteomes" id="UP000193411">
    <property type="component" value="Unassembled WGS sequence"/>
</dbReference>
<feature type="compositionally biased region" description="Polar residues" evidence="1">
    <location>
        <begin position="82"/>
        <end position="99"/>
    </location>
</feature>